<dbReference type="Proteomes" id="UP000440224">
    <property type="component" value="Unassembled WGS sequence"/>
</dbReference>
<dbReference type="PANTHER" id="PTHR43581:SF2">
    <property type="entry name" value="EXCINUCLEASE ATPASE SUBUNIT"/>
    <property type="match status" value="1"/>
</dbReference>
<dbReference type="SMART" id="SM00382">
    <property type="entry name" value="AAA"/>
    <property type="match status" value="1"/>
</dbReference>
<dbReference type="Gene3D" id="3.40.50.300">
    <property type="entry name" value="P-loop containing nucleotide triphosphate hydrolases"/>
    <property type="match status" value="2"/>
</dbReference>
<dbReference type="EMBL" id="WJIE01000003">
    <property type="protein sequence ID" value="MRG92792.1"/>
    <property type="molecule type" value="Genomic_DNA"/>
</dbReference>
<dbReference type="GO" id="GO:0005524">
    <property type="term" value="F:ATP binding"/>
    <property type="evidence" value="ECO:0007669"/>
    <property type="project" value="InterPro"/>
</dbReference>
<feature type="region of interest" description="Disordered" evidence="1">
    <location>
        <begin position="1"/>
        <end position="56"/>
    </location>
</feature>
<sequence>MGAARGAGDLPGEDPAHPRRARRGRAVRVARGVHDAGRGHAQADARPRGLVAPGRGGRLVPALERARISNEADVRRAGRGEGAVGAGRVRGELAGRGGREGGVGEGGVQTPEAQHHDTTVRIERLAVENFRCFERTSLSFQAGLAVLIGKNGAGKTTLLDAIATALAGWLVNLSHDERGFVMGSAIVGSAIVGSAPLGWSLSPSDVRVARIDKAGITTFEPQFPARIQAELRLSGELFGSGVERTPPGSVGWKVDSSLVDSATVMREAVQNGLDVTLPLVAYYGTDRTWRSGQEPSAKRDDLSRLAGYAGCLEPTTDLSSVRSWFRRMELLALQDGRTPPVLEASRRAILACLDGFDLVRYDARLDDLAARSTTTGLFLAFAQLSAGQKNLLGMVADMAFRAATLNPHLGADAAEQTPGIVLIDEIELHLHPAWQRRVIPDLRRAFPKVQFIITTHSPQVLSEVPTESVIVLDDSQAYHPAAPTEGRDSNSILFEVLGVSPHPKETVAELEAIAHLIDDGNDAEARKRLDALAERLTERDPEVSRLRGILDVVERIDAGDHEGA</sequence>
<dbReference type="SUPFAM" id="SSF52540">
    <property type="entry name" value="P-loop containing nucleoside triphosphate hydrolases"/>
    <property type="match status" value="1"/>
</dbReference>
<gene>
    <name evidence="3" type="ORF">GF068_12755</name>
</gene>
<evidence type="ECO:0000313" key="3">
    <source>
        <dbReference type="EMBL" id="MRG92792.1"/>
    </source>
</evidence>
<evidence type="ECO:0000259" key="2">
    <source>
        <dbReference type="SMART" id="SM00382"/>
    </source>
</evidence>
<organism evidence="3 4">
    <name type="scientific">Polyangium spumosum</name>
    <dbReference type="NCBI Taxonomy" id="889282"/>
    <lineage>
        <taxon>Bacteria</taxon>
        <taxon>Pseudomonadati</taxon>
        <taxon>Myxococcota</taxon>
        <taxon>Polyangia</taxon>
        <taxon>Polyangiales</taxon>
        <taxon>Polyangiaceae</taxon>
        <taxon>Polyangium</taxon>
    </lineage>
</organism>
<comment type="caution">
    <text evidence="3">The sequence shown here is derived from an EMBL/GenBank/DDBJ whole genome shotgun (WGS) entry which is preliminary data.</text>
</comment>
<dbReference type="InterPro" id="IPR038729">
    <property type="entry name" value="Rad50/SbcC_AAA"/>
</dbReference>
<dbReference type="Pfam" id="PF13476">
    <property type="entry name" value="AAA_23"/>
    <property type="match status" value="1"/>
</dbReference>
<dbReference type="PANTHER" id="PTHR43581">
    <property type="entry name" value="ATP/GTP PHOSPHATASE"/>
    <property type="match status" value="1"/>
</dbReference>
<evidence type="ECO:0000256" key="1">
    <source>
        <dbReference type="SAM" id="MobiDB-lite"/>
    </source>
</evidence>
<dbReference type="Pfam" id="PF13304">
    <property type="entry name" value="AAA_21"/>
    <property type="match status" value="1"/>
</dbReference>
<feature type="region of interest" description="Disordered" evidence="1">
    <location>
        <begin position="92"/>
        <end position="117"/>
    </location>
</feature>
<keyword evidence="4" id="KW-1185">Reference proteome</keyword>
<feature type="compositionally biased region" description="Basic residues" evidence="1">
    <location>
        <begin position="18"/>
        <end position="28"/>
    </location>
</feature>
<dbReference type="InterPro" id="IPR003959">
    <property type="entry name" value="ATPase_AAA_core"/>
</dbReference>
<accession>A0A6N7PKV9</accession>
<feature type="domain" description="AAA+ ATPase" evidence="2">
    <location>
        <begin position="141"/>
        <end position="476"/>
    </location>
</feature>
<dbReference type="AlphaFoldDB" id="A0A6N7PKV9"/>
<dbReference type="InterPro" id="IPR051396">
    <property type="entry name" value="Bact_Antivir_Def_Nuclease"/>
</dbReference>
<protein>
    <submittedName>
        <fullName evidence="3">AAA family ATPase</fullName>
    </submittedName>
</protein>
<dbReference type="GO" id="GO:0006302">
    <property type="term" value="P:double-strand break repair"/>
    <property type="evidence" value="ECO:0007669"/>
    <property type="project" value="InterPro"/>
</dbReference>
<dbReference type="OrthoDB" id="9784297at2"/>
<reference evidence="3 4" key="1">
    <citation type="submission" date="2019-10" db="EMBL/GenBank/DDBJ databases">
        <title>A soil myxobacterium in the family Polyangiaceae.</title>
        <authorList>
            <person name="Li Y."/>
            <person name="Wang J."/>
        </authorList>
    </citation>
    <scope>NUCLEOTIDE SEQUENCE [LARGE SCALE GENOMIC DNA]</scope>
    <source>
        <strain evidence="3 4">DSM 14734</strain>
    </source>
</reference>
<dbReference type="InterPro" id="IPR003593">
    <property type="entry name" value="AAA+_ATPase"/>
</dbReference>
<dbReference type="GO" id="GO:0016887">
    <property type="term" value="F:ATP hydrolysis activity"/>
    <property type="evidence" value="ECO:0007669"/>
    <property type="project" value="InterPro"/>
</dbReference>
<dbReference type="InterPro" id="IPR027417">
    <property type="entry name" value="P-loop_NTPase"/>
</dbReference>
<name>A0A6N7PKV9_9BACT</name>
<feature type="compositionally biased region" description="Basic and acidic residues" evidence="1">
    <location>
        <begin position="32"/>
        <end position="47"/>
    </location>
</feature>
<proteinExistence type="predicted"/>
<evidence type="ECO:0000313" key="4">
    <source>
        <dbReference type="Proteomes" id="UP000440224"/>
    </source>
</evidence>